<accession>A0A6J4I028</accession>
<feature type="non-terminal residue" evidence="2">
    <location>
        <position position="1"/>
    </location>
</feature>
<evidence type="ECO:0000256" key="1">
    <source>
        <dbReference type="SAM" id="MobiDB-lite"/>
    </source>
</evidence>
<proteinExistence type="predicted"/>
<evidence type="ECO:0000313" key="2">
    <source>
        <dbReference type="EMBL" id="CAA9236355.1"/>
    </source>
</evidence>
<name>A0A6J4I028_9PROT</name>
<dbReference type="EMBL" id="CADCTG010000126">
    <property type="protein sequence ID" value="CAA9236355.1"/>
    <property type="molecule type" value="Genomic_DNA"/>
</dbReference>
<feature type="non-terminal residue" evidence="2">
    <location>
        <position position="105"/>
    </location>
</feature>
<gene>
    <name evidence="2" type="ORF">AVDCRST_MAG08-1376</name>
</gene>
<feature type="compositionally biased region" description="Basic residues" evidence="1">
    <location>
        <begin position="34"/>
        <end position="45"/>
    </location>
</feature>
<reference evidence="2" key="1">
    <citation type="submission" date="2020-02" db="EMBL/GenBank/DDBJ databases">
        <authorList>
            <person name="Meier V. D."/>
        </authorList>
    </citation>
    <scope>NUCLEOTIDE SEQUENCE</scope>
    <source>
        <strain evidence="2">AVDCRST_MAG08</strain>
    </source>
</reference>
<dbReference type="AlphaFoldDB" id="A0A6J4I028"/>
<organism evidence="2">
    <name type="scientific">uncultured Acetobacteraceae bacterium</name>
    <dbReference type="NCBI Taxonomy" id="169975"/>
    <lineage>
        <taxon>Bacteria</taxon>
        <taxon>Pseudomonadati</taxon>
        <taxon>Pseudomonadota</taxon>
        <taxon>Alphaproteobacteria</taxon>
        <taxon>Acetobacterales</taxon>
        <taxon>Acetobacteraceae</taxon>
        <taxon>environmental samples</taxon>
    </lineage>
</organism>
<sequence length="105" mass="11554">GSQHDDPRRRDRNGARRRRPAGCAAPRPVQHVQARARRHRGRGARLRAAGPLARRRPGLPHGRRRNAGPGGAVAAHRRKPARAARVAARVARRLRGPGRLRPAVL</sequence>
<protein>
    <submittedName>
        <fullName evidence="2">Uncharacterized protein</fullName>
    </submittedName>
</protein>
<feature type="compositionally biased region" description="Basic residues" evidence="1">
    <location>
        <begin position="53"/>
        <end position="66"/>
    </location>
</feature>
<feature type="compositionally biased region" description="Basic and acidic residues" evidence="1">
    <location>
        <begin position="1"/>
        <end position="14"/>
    </location>
</feature>
<feature type="region of interest" description="Disordered" evidence="1">
    <location>
        <begin position="1"/>
        <end position="82"/>
    </location>
</feature>